<dbReference type="AlphaFoldDB" id="A0AAD5SJN0"/>
<proteinExistence type="inferred from homology"/>
<feature type="compositionally biased region" description="Low complexity" evidence="2">
    <location>
        <begin position="28"/>
        <end position="40"/>
    </location>
</feature>
<evidence type="ECO:0000313" key="4">
    <source>
        <dbReference type="EMBL" id="KAJ3055914.1"/>
    </source>
</evidence>
<evidence type="ECO:0000256" key="1">
    <source>
        <dbReference type="ARBA" id="ARBA00006817"/>
    </source>
</evidence>
<dbReference type="Pfam" id="PF08327">
    <property type="entry name" value="AHSA1"/>
    <property type="match status" value="1"/>
</dbReference>
<dbReference type="InterPro" id="IPR029068">
    <property type="entry name" value="Glyas_Bleomycin-R_OHBP_Dase"/>
</dbReference>
<feature type="region of interest" description="Disordered" evidence="2">
    <location>
        <begin position="1"/>
        <end position="40"/>
    </location>
</feature>
<dbReference type="SUPFAM" id="SSF55961">
    <property type="entry name" value="Bet v1-like"/>
    <property type="match status" value="1"/>
</dbReference>
<organism evidence="4 5">
    <name type="scientific">Rhizophlyctis rosea</name>
    <dbReference type="NCBI Taxonomy" id="64517"/>
    <lineage>
        <taxon>Eukaryota</taxon>
        <taxon>Fungi</taxon>
        <taxon>Fungi incertae sedis</taxon>
        <taxon>Chytridiomycota</taxon>
        <taxon>Chytridiomycota incertae sedis</taxon>
        <taxon>Chytridiomycetes</taxon>
        <taxon>Rhizophlyctidales</taxon>
        <taxon>Rhizophlyctidaceae</taxon>
        <taxon>Rhizophlyctis</taxon>
    </lineage>
</organism>
<comment type="caution">
    <text evidence="4">The sequence shown here is derived from an EMBL/GenBank/DDBJ whole genome shotgun (WGS) entry which is preliminary data.</text>
</comment>
<dbReference type="Proteomes" id="UP001212841">
    <property type="component" value="Unassembled WGS sequence"/>
</dbReference>
<dbReference type="SUPFAM" id="SSF54593">
    <property type="entry name" value="Glyoxalase/Bleomycin resistance protein/Dihydroxybiphenyl dioxygenase"/>
    <property type="match status" value="1"/>
</dbReference>
<dbReference type="CDD" id="cd07247">
    <property type="entry name" value="SgaA_N_like"/>
    <property type="match status" value="1"/>
</dbReference>
<dbReference type="InterPro" id="IPR023393">
    <property type="entry name" value="START-like_dom_sf"/>
</dbReference>
<dbReference type="EMBL" id="JADGJD010000053">
    <property type="protein sequence ID" value="KAJ3055914.1"/>
    <property type="molecule type" value="Genomic_DNA"/>
</dbReference>
<dbReference type="InterPro" id="IPR037523">
    <property type="entry name" value="VOC_core"/>
</dbReference>
<name>A0AAD5SJN0_9FUNG</name>
<dbReference type="Gene3D" id="3.10.180.10">
    <property type="entry name" value="2,3-Dihydroxybiphenyl 1,2-Dioxygenase, domain 1"/>
    <property type="match status" value="1"/>
</dbReference>
<feature type="domain" description="VOC" evidence="3">
    <location>
        <begin position="192"/>
        <end position="313"/>
    </location>
</feature>
<comment type="similarity">
    <text evidence="1">Belongs to the AHA1 family.</text>
</comment>
<dbReference type="PROSITE" id="PS51819">
    <property type="entry name" value="VOC"/>
    <property type="match status" value="1"/>
</dbReference>
<keyword evidence="5" id="KW-1185">Reference proteome</keyword>
<gene>
    <name evidence="4" type="ORF">HK097_008723</name>
</gene>
<reference evidence="4" key="1">
    <citation type="submission" date="2020-05" db="EMBL/GenBank/DDBJ databases">
        <title>Phylogenomic resolution of chytrid fungi.</title>
        <authorList>
            <person name="Stajich J.E."/>
            <person name="Amses K."/>
            <person name="Simmons R."/>
            <person name="Seto K."/>
            <person name="Myers J."/>
            <person name="Bonds A."/>
            <person name="Quandt C.A."/>
            <person name="Barry K."/>
            <person name="Liu P."/>
            <person name="Grigoriev I."/>
            <person name="Longcore J.E."/>
            <person name="James T.Y."/>
        </authorList>
    </citation>
    <scope>NUCLEOTIDE SEQUENCE</scope>
    <source>
        <strain evidence="4">JEL0318</strain>
    </source>
</reference>
<evidence type="ECO:0000259" key="3">
    <source>
        <dbReference type="PROSITE" id="PS51819"/>
    </source>
</evidence>
<evidence type="ECO:0000313" key="5">
    <source>
        <dbReference type="Proteomes" id="UP001212841"/>
    </source>
</evidence>
<accession>A0AAD5SJN0</accession>
<dbReference type="Gene3D" id="3.30.530.20">
    <property type="match status" value="1"/>
</dbReference>
<dbReference type="InterPro" id="IPR053863">
    <property type="entry name" value="Glyoxy/Ble-like_N"/>
</dbReference>
<protein>
    <recommendedName>
        <fullName evidence="3">VOC domain-containing protein</fullName>
    </recommendedName>
</protein>
<evidence type="ECO:0000256" key="2">
    <source>
        <dbReference type="SAM" id="MobiDB-lite"/>
    </source>
</evidence>
<dbReference type="Pfam" id="PF22677">
    <property type="entry name" value="Ble-like_N"/>
    <property type="match status" value="1"/>
</dbReference>
<dbReference type="InterPro" id="IPR052164">
    <property type="entry name" value="Anthracycline_SecMetBiosynth"/>
</dbReference>
<dbReference type="InterPro" id="IPR013538">
    <property type="entry name" value="ASHA1/2-like_C"/>
</dbReference>
<sequence>MTKESKATTSNGTKRPAESTPATDSVAKKAATAETKSTVAEPKPDANVFEIHLVERFGIPASQVYDLLLDGKRLSEVVGFEISVGKEINKEYKCAGGGSRNLALVPNKLIVQETWSDQDIERATIIIKFTERPAGADCPETSCRTTVDFTQINLTEEKVKLYEPGWRDMFDKIHTALNDKNGIKDKKRTGRNFCHFEIPAKDTTRASKFYADVFGWEIESWGDYCGFRTGPKTADWGWLDGGFTPLPAESKSIPDHATTFAYTPYIEAHPIEEHEEKVKAAGGKVLKAKYSEWWGTVAECLDTEGNRFFLYTEPGK</sequence>
<dbReference type="PANTHER" id="PTHR33993">
    <property type="entry name" value="GLYOXALASE-RELATED"/>
    <property type="match status" value="1"/>
</dbReference>